<evidence type="ECO:0000259" key="8">
    <source>
        <dbReference type="PROSITE" id="PS50113"/>
    </source>
</evidence>
<keyword evidence="3" id="KW-0597">Phosphoprotein</keyword>
<dbReference type="Pfam" id="PF01590">
    <property type="entry name" value="GAF"/>
    <property type="match status" value="2"/>
</dbReference>
<keyword evidence="10" id="KW-1185">Reference proteome</keyword>
<gene>
    <name evidence="9" type="ORF">NG895_20655</name>
</gene>
<feature type="domain" description="Histidine kinase" evidence="6">
    <location>
        <begin position="647"/>
        <end position="864"/>
    </location>
</feature>
<evidence type="ECO:0000259" key="7">
    <source>
        <dbReference type="PROSITE" id="PS50112"/>
    </source>
</evidence>
<dbReference type="SMART" id="SM00086">
    <property type="entry name" value="PAC"/>
    <property type="match status" value="2"/>
</dbReference>
<feature type="domain" description="PAS" evidence="7">
    <location>
        <begin position="195"/>
        <end position="265"/>
    </location>
</feature>
<dbReference type="InterPro" id="IPR000014">
    <property type="entry name" value="PAS"/>
</dbReference>
<name>A0A9X2JI97_9BACT</name>
<dbReference type="PROSITE" id="PS50112">
    <property type="entry name" value="PAS"/>
    <property type="match status" value="1"/>
</dbReference>
<dbReference type="InterPro" id="IPR035965">
    <property type="entry name" value="PAS-like_dom_sf"/>
</dbReference>
<dbReference type="PROSITE" id="PS50109">
    <property type="entry name" value="HIS_KIN"/>
    <property type="match status" value="1"/>
</dbReference>
<dbReference type="PANTHER" id="PTHR43304:SF1">
    <property type="entry name" value="PAC DOMAIN-CONTAINING PROTEIN"/>
    <property type="match status" value="1"/>
</dbReference>
<dbReference type="InterPro" id="IPR005467">
    <property type="entry name" value="His_kinase_dom"/>
</dbReference>
<dbReference type="CDD" id="cd00082">
    <property type="entry name" value="HisKA"/>
    <property type="match status" value="1"/>
</dbReference>
<sequence>MSLEIDAAETLRPTDYRSSFEQLITSLSTRFINLPIESIDEGLVEALGRVGTYTNVDRCFVYRYTDRRAKIARLTHEWCAEGIPNLKDHLQDLDVTPLSWVTDQLANNQTVHIPDADKLPPEAALLKQLFDKYGIRSAFYLPLFFEHGDTGMLGFSCVGHKKEWSHKSMALLKMVGEIVVNSMDRQNTIRELEASRERYRSVVEDQSEFIARWKPDGSQTFVNDAVCRYFGMTTEELLGMNVWTLIHPDDIDRLKAKIGALTADRPAMVDEHRILLPNGRVMWHEWSDRALFDCDGNVVEIQSVGRDITAQKRDREELIYRQQLESLILNLTSRFINLEPDELDNKIVDALRQVGEFVGGERSYIYMINEEAGQVELAYEWLAPDTAGPPPELKRISFVDHPWGMPTLQQGHPVTLSSLEELPASSEALRRNMEMIGVQSFIVVPTFFENRLFACMGISSKERGREWSKETAAILRLLGEVFVNALARKAALEALAASEERLSLTIDAVADGFYDWDISSGQVYVSNNWLASRQLPLGDNTRDMEEWKDSIHPEDLVEVSEQANEHLAGLTSVFECEYRVVLQDGSERWMLDRGRVIERDESGAPLRMVGIDRDITQEVERRQRLEEADARLAHLARVATMGEVVGGIAHEVNQPLHAAATFANAMSTALENKEPGYEERVTVMGRKISSQINRAADIIRRLREFTRPQPVRMARFDLNTLVRETAEMLGFVSRRKSIRVEFRLDEFLPKVIGDRVQIQQVIVNLLRNAFDAVDASQARPRRVCVTTSLDQGNALLQVVDNGTGLPADVGIESLFDAFTTTKEDGMGIGLAICRSIISSHHGKIYGSANKDHGMTFSVLLPVEKDASHE</sequence>
<dbReference type="SMART" id="SM00091">
    <property type="entry name" value="PAS"/>
    <property type="match status" value="2"/>
</dbReference>
<comment type="catalytic activity">
    <reaction evidence="1">
        <text>ATP + protein L-histidine = ADP + protein N-phospho-L-histidine.</text>
        <dbReference type="EC" id="2.7.13.3"/>
    </reaction>
</comment>
<dbReference type="AlphaFoldDB" id="A0A9X2JI97"/>
<protein>
    <recommendedName>
        <fullName evidence="2">histidine kinase</fullName>
        <ecNumber evidence="2">2.7.13.3</ecNumber>
    </recommendedName>
</protein>
<dbReference type="GO" id="GO:0000155">
    <property type="term" value="F:phosphorelay sensor kinase activity"/>
    <property type="evidence" value="ECO:0007669"/>
    <property type="project" value="InterPro"/>
</dbReference>
<evidence type="ECO:0000256" key="5">
    <source>
        <dbReference type="ARBA" id="ARBA00022777"/>
    </source>
</evidence>
<reference evidence="9" key="1">
    <citation type="submission" date="2022-06" db="EMBL/GenBank/DDBJ databases">
        <title>Aeoliella straminimaris, a novel planctomycete from sediments.</title>
        <authorList>
            <person name="Vitorino I.R."/>
            <person name="Lage O.M."/>
        </authorList>
    </citation>
    <scope>NUCLEOTIDE SEQUENCE</scope>
    <source>
        <strain evidence="9">ICT_H6.2</strain>
    </source>
</reference>
<dbReference type="EC" id="2.7.13.3" evidence="2"/>
<dbReference type="InterPro" id="IPR003661">
    <property type="entry name" value="HisK_dim/P_dom"/>
</dbReference>
<dbReference type="InterPro" id="IPR004358">
    <property type="entry name" value="Sig_transdc_His_kin-like_C"/>
</dbReference>
<feature type="domain" description="PAC" evidence="8">
    <location>
        <begin position="574"/>
        <end position="627"/>
    </location>
</feature>
<dbReference type="InterPro" id="IPR003018">
    <property type="entry name" value="GAF"/>
</dbReference>
<accession>A0A9X2JI97</accession>
<dbReference type="InterPro" id="IPR003594">
    <property type="entry name" value="HATPase_dom"/>
</dbReference>
<dbReference type="InterPro" id="IPR036890">
    <property type="entry name" value="HATPase_C_sf"/>
</dbReference>
<dbReference type="SUPFAM" id="SSF55785">
    <property type="entry name" value="PYP-like sensor domain (PAS domain)"/>
    <property type="match status" value="2"/>
</dbReference>
<dbReference type="InterPro" id="IPR052162">
    <property type="entry name" value="Sensor_kinase/Photoreceptor"/>
</dbReference>
<comment type="caution">
    <text evidence="9">The sequence shown here is derived from an EMBL/GenBank/DDBJ whole genome shotgun (WGS) entry which is preliminary data.</text>
</comment>
<dbReference type="SMART" id="SM00387">
    <property type="entry name" value="HATPase_c"/>
    <property type="match status" value="1"/>
</dbReference>
<dbReference type="NCBIfam" id="TIGR00229">
    <property type="entry name" value="sensory_box"/>
    <property type="match status" value="2"/>
</dbReference>
<dbReference type="Pfam" id="PF02518">
    <property type="entry name" value="HATPase_c"/>
    <property type="match status" value="1"/>
</dbReference>
<keyword evidence="5" id="KW-0418">Kinase</keyword>
<dbReference type="EMBL" id="JAMXLR010000072">
    <property type="protein sequence ID" value="MCO6046317.1"/>
    <property type="molecule type" value="Genomic_DNA"/>
</dbReference>
<dbReference type="SMART" id="SM00065">
    <property type="entry name" value="GAF"/>
    <property type="match status" value="2"/>
</dbReference>
<dbReference type="PROSITE" id="PS50113">
    <property type="entry name" value="PAC"/>
    <property type="match status" value="2"/>
</dbReference>
<dbReference type="SMART" id="SM00388">
    <property type="entry name" value="HisKA"/>
    <property type="match status" value="1"/>
</dbReference>
<evidence type="ECO:0000256" key="3">
    <source>
        <dbReference type="ARBA" id="ARBA00022553"/>
    </source>
</evidence>
<dbReference type="Gene3D" id="3.30.450.40">
    <property type="match status" value="2"/>
</dbReference>
<evidence type="ECO:0000256" key="4">
    <source>
        <dbReference type="ARBA" id="ARBA00022679"/>
    </source>
</evidence>
<dbReference type="Gene3D" id="3.30.565.10">
    <property type="entry name" value="Histidine kinase-like ATPase, C-terminal domain"/>
    <property type="match status" value="1"/>
</dbReference>
<evidence type="ECO:0000313" key="10">
    <source>
        <dbReference type="Proteomes" id="UP001155241"/>
    </source>
</evidence>
<dbReference type="SUPFAM" id="SSF55874">
    <property type="entry name" value="ATPase domain of HSP90 chaperone/DNA topoisomerase II/histidine kinase"/>
    <property type="match status" value="1"/>
</dbReference>
<dbReference type="RefSeq" id="WP_252854429.1">
    <property type="nucleotide sequence ID" value="NZ_JAMXLR010000072.1"/>
</dbReference>
<proteinExistence type="predicted"/>
<evidence type="ECO:0000313" key="9">
    <source>
        <dbReference type="EMBL" id="MCO6046317.1"/>
    </source>
</evidence>
<dbReference type="InterPro" id="IPR029016">
    <property type="entry name" value="GAF-like_dom_sf"/>
</dbReference>
<dbReference type="Proteomes" id="UP001155241">
    <property type="component" value="Unassembled WGS sequence"/>
</dbReference>
<dbReference type="SUPFAM" id="SSF47384">
    <property type="entry name" value="Homodimeric domain of signal transducing histidine kinase"/>
    <property type="match status" value="1"/>
</dbReference>
<keyword evidence="4" id="KW-0808">Transferase</keyword>
<dbReference type="PRINTS" id="PR00344">
    <property type="entry name" value="BCTRLSENSOR"/>
</dbReference>
<dbReference type="InterPro" id="IPR036097">
    <property type="entry name" value="HisK_dim/P_sf"/>
</dbReference>
<dbReference type="Pfam" id="PF08447">
    <property type="entry name" value="PAS_3"/>
    <property type="match status" value="2"/>
</dbReference>
<feature type="domain" description="PAC" evidence="8">
    <location>
        <begin position="268"/>
        <end position="320"/>
    </location>
</feature>
<evidence type="ECO:0000259" key="6">
    <source>
        <dbReference type="PROSITE" id="PS50109"/>
    </source>
</evidence>
<evidence type="ECO:0000256" key="2">
    <source>
        <dbReference type="ARBA" id="ARBA00012438"/>
    </source>
</evidence>
<dbReference type="Gene3D" id="3.30.450.20">
    <property type="entry name" value="PAS domain"/>
    <property type="match status" value="2"/>
</dbReference>
<dbReference type="PANTHER" id="PTHR43304">
    <property type="entry name" value="PHYTOCHROME-LIKE PROTEIN CPH1"/>
    <property type="match status" value="1"/>
</dbReference>
<dbReference type="SUPFAM" id="SSF55781">
    <property type="entry name" value="GAF domain-like"/>
    <property type="match status" value="2"/>
</dbReference>
<dbReference type="InterPro" id="IPR000700">
    <property type="entry name" value="PAS-assoc_C"/>
</dbReference>
<dbReference type="InterPro" id="IPR013655">
    <property type="entry name" value="PAS_fold_3"/>
</dbReference>
<dbReference type="CDD" id="cd00130">
    <property type="entry name" value="PAS"/>
    <property type="match status" value="2"/>
</dbReference>
<dbReference type="InterPro" id="IPR001610">
    <property type="entry name" value="PAC"/>
</dbReference>
<evidence type="ECO:0000256" key="1">
    <source>
        <dbReference type="ARBA" id="ARBA00000085"/>
    </source>
</evidence>
<dbReference type="Gene3D" id="1.10.287.130">
    <property type="match status" value="1"/>
</dbReference>
<organism evidence="9 10">
    <name type="scientific">Aeoliella straminimaris</name>
    <dbReference type="NCBI Taxonomy" id="2954799"/>
    <lineage>
        <taxon>Bacteria</taxon>
        <taxon>Pseudomonadati</taxon>
        <taxon>Planctomycetota</taxon>
        <taxon>Planctomycetia</taxon>
        <taxon>Pirellulales</taxon>
        <taxon>Lacipirellulaceae</taxon>
        <taxon>Aeoliella</taxon>
    </lineage>
</organism>